<reference evidence="1" key="1">
    <citation type="submission" date="2022-12" db="EMBL/GenBank/DDBJ databases">
        <title>Paraconexibacter alkalitolerans sp. nov. and Baekduia alba sp. nov., isolated from soil and emended description of the genera Paraconexibacter (Chun et al., 2020) and Baekduia (An et al., 2020).</title>
        <authorList>
            <person name="Vieira S."/>
            <person name="Huber K.J."/>
            <person name="Geppert A."/>
            <person name="Wolf J."/>
            <person name="Neumann-Schaal M."/>
            <person name="Muesken M."/>
            <person name="Overmann J."/>
        </authorList>
    </citation>
    <scope>NUCLEOTIDE SEQUENCE</scope>
    <source>
        <strain evidence="1">AEG42_29</strain>
    </source>
</reference>
<name>A0AAU7AP84_9ACTN</name>
<gene>
    <name evidence="1" type="ORF">DSM112329_00196</name>
</gene>
<dbReference type="RefSeq" id="WP_354699938.1">
    <property type="nucleotide sequence ID" value="NZ_CP114014.1"/>
</dbReference>
<dbReference type="EMBL" id="CP114014">
    <property type="protein sequence ID" value="XAY03382.1"/>
    <property type="molecule type" value="Genomic_DNA"/>
</dbReference>
<dbReference type="KEGG" id="parq:DSM112329_00196"/>
<evidence type="ECO:0000313" key="1">
    <source>
        <dbReference type="EMBL" id="XAY03382.1"/>
    </source>
</evidence>
<dbReference type="AlphaFoldDB" id="A0AAU7AP84"/>
<accession>A0AAU7AP84</accession>
<protein>
    <submittedName>
        <fullName evidence="1">Uncharacterized protein</fullName>
    </submittedName>
</protein>
<sequence>MTDKDAYDMPTSPDPEEALDTGQTAWLAAAREALAAAFDIPSEKLRVVHVREGATTVVPVVIDSSPNGTFSGTYDHIIAARESDPTHLTVCVAGERIDVLVASTEAAYRAMMEAAGRRGGPLPDSLELSQVNGELWTATMVLGSGLQEDGLVPLMSSSGGAVNKVGFSPSRGGRSIRVRPALRIPSD</sequence>
<organism evidence="1">
    <name type="scientific">Paraconexibacter sp. AEG42_29</name>
    <dbReference type="NCBI Taxonomy" id="2997339"/>
    <lineage>
        <taxon>Bacteria</taxon>
        <taxon>Bacillati</taxon>
        <taxon>Actinomycetota</taxon>
        <taxon>Thermoleophilia</taxon>
        <taxon>Solirubrobacterales</taxon>
        <taxon>Paraconexibacteraceae</taxon>
        <taxon>Paraconexibacter</taxon>
    </lineage>
</organism>
<proteinExistence type="predicted"/>